<evidence type="ECO:0000313" key="2">
    <source>
        <dbReference type="EMBL" id="KIL55283.1"/>
    </source>
</evidence>
<gene>
    <name evidence="2" type="ORF">M378DRAFT_173750</name>
</gene>
<dbReference type="EMBL" id="KN818537">
    <property type="protein sequence ID" value="KIL55283.1"/>
    <property type="molecule type" value="Genomic_DNA"/>
</dbReference>
<name>A0A0C2WGP5_AMAMK</name>
<sequence length="69" mass="8031">MNAYRQRSLQGPSGTGTPTILTQPENFTNSCKPMNDPRQFALDAKLRLKQARLHKWGDTRHMEKSYRRV</sequence>
<feature type="region of interest" description="Disordered" evidence="1">
    <location>
        <begin position="1"/>
        <end position="34"/>
    </location>
</feature>
<reference evidence="2 3" key="1">
    <citation type="submission" date="2014-04" db="EMBL/GenBank/DDBJ databases">
        <title>Evolutionary Origins and Diversification of the Mycorrhizal Mutualists.</title>
        <authorList>
            <consortium name="DOE Joint Genome Institute"/>
            <consortium name="Mycorrhizal Genomics Consortium"/>
            <person name="Kohler A."/>
            <person name="Kuo A."/>
            <person name="Nagy L.G."/>
            <person name="Floudas D."/>
            <person name="Copeland A."/>
            <person name="Barry K.W."/>
            <person name="Cichocki N."/>
            <person name="Veneault-Fourrey C."/>
            <person name="LaButti K."/>
            <person name="Lindquist E.A."/>
            <person name="Lipzen A."/>
            <person name="Lundell T."/>
            <person name="Morin E."/>
            <person name="Murat C."/>
            <person name="Riley R."/>
            <person name="Ohm R."/>
            <person name="Sun H."/>
            <person name="Tunlid A."/>
            <person name="Henrissat B."/>
            <person name="Grigoriev I.V."/>
            <person name="Hibbett D.S."/>
            <person name="Martin F."/>
        </authorList>
    </citation>
    <scope>NUCLEOTIDE SEQUENCE [LARGE SCALE GENOMIC DNA]</scope>
    <source>
        <strain evidence="2 3">Koide BX008</strain>
    </source>
</reference>
<dbReference type="Proteomes" id="UP000054549">
    <property type="component" value="Unassembled WGS sequence"/>
</dbReference>
<dbReference type="InParanoid" id="A0A0C2WGP5"/>
<feature type="compositionally biased region" description="Polar residues" evidence="1">
    <location>
        <begin position="1"/>
        <end position="32"/>
    </location>
</feature>
<accession>A0A0C2WGP5</accession>
<dbReference type="HOGENOM" id="CLU_2775433_0_0_1"/>
<evidence type="ECO:0000313" key="3">
    <source>
        <dbReference type="Proteomes" id="UP000054549"/>
    </source>
</evidence>
<protein>
    <submittedName>
        <fullName evidence="2">Uncharacterized protein</fullName>
    </submittedName>
</protein>
<organism evidence="2 3">
    <name type="scientific">Amanita muscaria (strain Koide BX008)</name>
    <dbReference type="NCBI Taxonomy" id="946122"/>
    <lineage>
        <taxon>Eukaryota</taxon>
        <taxon>Fungi</taxon>
        <taxon>Dikarya</taxon>
        <taxon>Basidiomycota</taxon>
        <taxon>Agaricomycotina</taxon>
        <taxon>Agaricomycetes</taxon>
        <taxon>Agaricomycetidae</taxon>
        <taxon>Agaricales</taxon>
        <taxon>Pluteineae</taxon>
        <taxon>Amanitaceae</taxon>
        <taxon>Amanita</taxon>
    </lineage>
</organism>
<proteinExistence type="predicted"/>
<dbReference type="AlphaFoldDB" id="A0A0C2WGP5"/>
<keyword evidence="3" id="KW-1185">Reference proteome</keyword>
<evidence type="ECO:0000256" key="1">
    <source>
        <dbReference type="SAM" id="MobiDB-lite"/>
    </source>
</evidence>